<evidence type="ECO:0000313" key="3">
    <source>
        <dbReference type="Proteomes" id="UP001597297"/>
    </source>
</evidence>
<comment type="caution">
    <text evidence="2">The sequence shown here is derived from an EMBL/GenBank/DDBJ whole genome shotgun (WGS) entry which is preliminary data.</text>
</comment>
<dbReference type="EMBL" id="JBHUJC010000046">
    <property type="protein sequence ID" value="MFD2277771.1"/>
    <property type="molecule type" value="Genomic_DNA"/>
</dbReference>
<reference evidence="3" key="1">
    <citation type="journal article" date="2019" name="Int. J. Syst. Evol. Microbiol.">
        <title>The Global Catalogue of Microorganisms (GCM) 10K type strain sequencing project: providing services to taxonomists for standard genome sequencing and annotation.</title>
        <authorList>
            <consortium name="The Broad Institute Genomics Platform"/>
            <consortium name="The Broad Institute Genome Sequencing Center for Infectious Disease"/>
            <person name="Wu L."/>
            <person name="Ma J."/>
        </authorList>
    </citation>
    <scope>NUCLEOTIDE SEQUENCE [LARGE SCALE GENOMIC DNA]</scope>
    <source>
        <strain evidence="3">JCM 16545</strain>
    </source>
</reference>
<feature type="region of interest" description="Disordered" evidence="1">
    <location>
        <begin position="28"/>
        <end position="51"/>
    </location>
</feature>
<dbReference type="RefSeq" id="WP_377093278.1">
    <property type="nucleotide sequence ID" value="NZ_JBHSJM010000001.1"/>
</dbReference>
<name>A0ABW5E561_9BACT</name>
<gene>
    <name evidence="2" type="ORF">ACFSQZ_14980</name>
</gene>
<accession>A0ABW5E561</accession>
<sequence length="51" mass="5600">MSKHSSLKAKGSAAGKRSVMKRFERVKALKESGKWEEGQSPIGLPKTKVTK</sequence>
<feature type="compositionally biased region" description="Basic and acidic residues" evidence="1">
    <location>
        <begin position="28"/>
        <end position="37"/>
    </location>
</feature>
<dbReference type="InterPro" id="IPR026405">
    <property type="entry name" value="Chlam/Ver/Plancto_rRNA"/>
</dbReference>
<proteinExistence type="predicted"/>
<dbReference type="NCBIfam" id="TIGR04137">
    <property type="entry name" value="Chlam_Ver_rRNA"/>
    <property type="match status" value="1"/>
</dbReference>
<organism evidence="2 3">
    <name type="scientific">Rubritalea spongiae</name>
    <dbReference type="NCBI Taxonomy" id="430797"/>
    <lineage>
        <taxon>Bacteria</taxon>
        <taxon>Pseudomonadati</taxon>
        <taxon>Verrucomicrobiota</taxon>
        <taxon>Verrucomicrobiia</taxon>
        <taxon>Verrucomicrobiales</taxon>
        <taxon>Rubritaleaceae</taxon>
        <taxon>Rubritalea</taxon>
    </lineage>
</organism>
<protein>
    <submittedName>
        <fullName evidence="2">Small basic protein</fullName>
    </submittedName>
</protein>
<evidence type="ECO:0000256" key="1">
    <source>
        <dbReference type="SAM" id="MobiDB-lite"/>
    </source>
</evidence>
<keyword evidence="3" id="KW-1185">Reference proteome</keyword>
<evidence type="ECO:0000313" key="2">
    <source>
        <dbReference type="EMBL" id="MFD2277771.1"/>
    </source>
</evidence>
<dbReference type="Proteomes" id="UP001597297">
    <property type="component" value="Unassembled WGS sequence"/>
</dbReference>